<dbReference type="HOGENOM" id="CLU_124348_0_0_7"/>
<sequence length="176" mass="18993">MSGSSAVTPPYRNQRISMFTPASRLAALRRALGLAAPLACICLVLLLLAAPQARAAGFYDQPPFDNAELARFIDDFPRFRDWAKRTGEAPHPSVGADGLPSFEYSAAATAELDRMGWKPERFFCIMGRSAAALADIEEGDALAGANRPADMPQVTPAETELVRRQLASLLRAVMGE</sequence>
<name>B8DNU0_NITV9</name>
<proteinExistence type="predicted"/>
<dbReference type="eggNOG" id="ENOG5031GA0">
    <property type="taxonomic scope" value="Bacteria"/>
</dbReference>
<evidence type="ECO:0000313" key="1">
    <source>
        <dbReference type="EMBL" id="ACL07147.1"/>
    </source>
</evidence>
<reference evidence="1" key="1">
    <citation type="submission" date="2008-10" db="EMBL/GenBank/DDBJ databases">
        <title>Complete sequence of Desulfovibrio vulgaris str. 'Miyazaki F'.</title>
        <authorList>
            <person name="Lucas S."/>
            <person name="Copeland A."/>
            <person name="Lapidus A."/>
            <person name="Glavina del Rio T."/>
            <person name="Dalin E."/>
            <person name="Tice H."/>
            <person name="Bruce D."/>
            <person name="Goodwin L."/>
            <person name="Pitluck S."/>
            <person name="Sims D."/>
            <person name="Brettin T."/>
            <person name="Detter J.C."/>
            <person name="Han C."/>
            <person name="Larimer F."/>
            <person name="Land M."/>
            <person name="Hauser L."/>
            <person name="Kyrpides N."/>
            <person name="Mikhailova N."/>
            <person name="Hazen T.C."/>
            <person name="Richardson P."/>
        </authorList>
    </citation>
    <scope>NUCLEOTIDE SEQUENCE</scope>
    <source>
        <strain evidence="1">Miyazaki F</strain>
    </source>
</reference>
<dbReference type="EMBL" id="CP001197">
    <property type="protein sequence ID" value="ACL07147.1"/>
    <property type="molecule type" value="Genomic_DNA"/>
</dbReference>
<dbReference type="KEGG" id="dvm:DvMF_0187"/>
<accession>B8DNU0</accession>
<gene>
    <name evidence="1" type="ordered locus">DvMF_0187</name>
</gene>
<dbReference type="AlphaFoldDB" id="B8DNU0"/>
<protein>
    <submittedName>
        <fullName evidence="1">Uncharacterized protein</fullName>
    </submittedName>
</protein>
<organism evidence="1">
    <name type="scientific">Nitratidesulfovibrio vulgaris (strain DSM 19637 / Miyazaki F)</name>
    <name type="common">Desulfovibrio vulgaris</name>
    <dbReference type="NCBI Taxonomy" id="883"/>
    <lineage>
        <taxon>Bacteria</taxon>
        <taxon>Pseudomonadati</taxon>
        <taxon>Thermodesulfobacteriota</taxon>
        <taxon>Desulfovibrionia</taxon>
        <taxon>Desulfovibrionales</taxon>
        <taxon>Desulfovibrionaceae</taxon>
        <taxon>Nitratidesulfovibrio</taxon>
    </lineage>
</organism>